<proteinExistence type="predicted"/>
<dbReference type="EMBL" id="BAAAFZ010000081">
    <property type="protein sequence ID" value="GAA0602289.1"/>
    <property type="molecule type" value="Genomic_DNA"/>
</dbReference>
<feature type="transmembrane region" description="Helical" evidence="2">
    <location>
        <begin position="68"/>
        <end position="88"/>
    </location>
</feature>
<dbReference type="Proteomes" id="UP001501588">
    <property type="component" value="Unassembled WGS sequence"/>
</dbReference>
<organism evidence="3 4">
    <name type="scientific">Craurococcus roseus</name>
    <dbReference type="NCBI Taxonomy" id="77585"/>
    <lineage>
        <taxon>Bacteria</taxon>
        <taxon>Pseudomonadati</taxon>
        <taxon>Pseudomonadota</taxon>
        <taxon>Alphaproteobacteria</taxon>
        <taxon>Acetobacterales</taxon>
        <taxon>Acetobacteraceae</taxon>
        <taxon>Craurococcus</taxon>
    </lineage>
</organism>
<evidence type="ECO:0000313" key="3">
    <source>
        <dbReference type="EMBL" id="GAA0602289.1"/>
    </source>
</evidence>
<protein>
    <submittedName>
        <fullName evidence="3">Uncharacterized protein</fullName>
    </submittedName>
</protein>
<evidence type="ECO:0000256" key="1">
    <source>
        <dbReference type="SAM" id="MobiDB-lite"/>
    </source>
</evidence>
<feature type="transmembrane region" description="Helical" evidence="2">
    <location>
        <begin position="42"/>
        <end position="62"/>
    </location>
</feature>
<keyword evidence="4" id="KW-1185">Reference proteome</keyword>
<name>A0ABP3R7Y5_9PROT</name>
<accession>A0ABP3R7Y5</accession>
<keyword evidence="2" id="KW-1133">Transmembrane helix</keyword>
<evidence type="ECO:0000313" key="4">
    <source>
        <dbReference type="Proteomes" id="UP001501588"/>
    </source>
</evidence>
<keyword evidence="2" id="KW-0472">Membrane</keyword>
<keyword evidence="2" id="KW-0812">Transmembrane</keyword>
<comment type="caution">
    <text evidence="3">The sequence shown here is derived from an EMBL/GenBank/DDBJ whole genome shotgun (WGS) entry which is preliminary data.</text>
</comment>
<evidence type="ECO:0000256" key="2">
    <source>
        <dbReference type="SAM" id="Phobius"/>
    </source>
</evidence>
<feature type="region of interest" description="Disordered" evidence="1">
    <location>
        <begin position="97"/>
        <end position="118"/>
    </location>
</feature>
<reference evidence="4" key="1">
    <citation type="journal article" date="2019" name="Int. J. Syst. Evol. Microbiol.">
        <title>The Global Catalogue of Microorganisms (GCM) 10K type strain sequencing project: providing services to taxonomists for standard genome sequencing and annotation.</title>
        <authorList>
            <consortium name="The Broad Institute Genomics Platform"/>
            <consortium name="The Broad Institute Genome Sequencing Center for Infectious Disease"/>
            <person name="Wu L."/>
            <person name="Ma J."/>
        </authorList>
    </citation>
    <scope>NUCLEOTIDE SEQUENCE [LARGE SCALE GENOMIC DNA]</scope>
    <source>
        <strain evidence="4">JCM 9933</strain>
    </source>
</reference>
<sequence>MQGNGRALADHGQPPPEAGGQACCTLGHARQGSLNDRLRCRAAVLALTTIFAASSAPGVLASDYVRPAAPWTSILVPLPLLAATLLAIRRRSKAGPRGIRLLDPVGTERGSASPATGG</sequence>
<gene>
    <name evidence="3" type="ORF">GCM10009416_45190</name>
</gene>
<feature type="region of interest" description="Disordered" evidence="1">
    <location>
        <begin position="1"/>
        <end position="21"/>
    </location>
</feature>